<dbReference type="Proteomes" id="UP000321168">
    <property type="component" value="Unassembled WGS sequence"/>
</dbReference>
<gene>
    <name evidence="11" type="primary">rfbA</name>
    <name evidence="11" type="ORF">FRX97_06880</name>
</gene>
<dbReference type="PANTHER" id="PTHR43532:SF1">
    <property type="entry name" value="GLUCOSE-1-PHOSPHATE THYMIDYLYLTRANSFERASE 1"/>
    <property type="match status" value="1"/>
</dbReference>
<dbReference type="InterPro" id="IPR005835">
    <property type="entry name" value="NTP_transferase_dom"/>
</dbReference>
<keyword evidence="6 9" id="KW-0479">Metal-binding</keyword>
<evidence type="ECO:0000313" key="11">
    <source>
        <dbReference type="EMBL" id="TXC78933.1"/>
    </source>
</evidence>
<dbReference type="NCBIfam" id="TIGR01207">
    <property type="entry name" value="rmlA"/>
    <property type="match status" value="1"/>
</dbReference>
<dbReference type="CDD" id="cd02538">
    <property type="entry name" value="G1P_TT_short"/>
    <property type="match status" value="1"/>
</dbReference>
<comment type="catalytic activity">
    <reaction evidence="8 9">
        <text>dTTP + alpha-D-glucose 1-phosphate + H(+) = dTDP-alpha-D-glucose + diphosphate</text>
        <dbReference type="Rhea" id="RHEA:15225"/>
        <dbReference type="ChEBI" id="CHEBI:15378"/>
        <dbReference type="ChEBI" id="CHEBI:33019"/>
        <dbReference type="ChEBI" id="CHEBI:37568"/>
        <dbReference type="ChEBI" id="CHEBI:57477"/>
        <dbReference type="ChEBI" id="CHEBI:58601"/>
        <dbReference type="EC" id="2.7.7.24"/>
    </reaction>
</comment>
<feature type="domain" description="Nucleotidyl transferase" evidence="10">
    <location>
        <begin position="2"/>
        <end position="235"/>
    </location>
</feature>
<dbReference type="SUPFAM" id="SSF53448">
    <property type="entry name" value="Nucleotide-diphospho-sugar transferases"/>
    <property type="match status" value="1"/>
</dbReference>
<protein>
    <recommendedName>
        <fullName evidence="3 9">Glucose-1-phosphate thymidylyltransferase</fullName>
        <ecNumber evidence="3 9">2.7.7.24</ecNumber>
    </recommendedName>
</protein>
<keyword evidence="4 9" id="KW-0808">Transferase</keyword>
<comment type="caution">
    <text evidence="11">The sequence shown here is derived from an EMBL/GenBank/DDBJ whole genome shotgun (WGS) entry which is preliminary data.</text>
</comment>
<sequence length="286" mass="31555">MKGIILAGGSGTRLHPLTYSVSKQLMPVYDKPMIYYPLSTLINSGIREILIITTPRDQEAFRNLLGDGRQIGIELSYAVQPEPKGLAQAFTIGADFIGNDKVALILGDNIFYGTGLDKTLQDNTNPDGGVVFAYHVSDPERYGVVEFDASGKAISIEEKPSEPKSNFAVPGLYFYDNRVIDYAKNLKPSKRGELEITDINKIYLENGELQVAIMDRGTAWLDTGTFNSLMQAGQYVQVIEARQGLNIGCIEEAAFRQGFINSEQLLKIAEPLEKSGYGVYLKNLVK</sequence>
<comment type="cofactor">
    <cofactor evidence="1">
        <name>Mg(2+)</name>
        <dbReference type="ChEBI" id="CHEBI:18420"/>
    </cofactor>
</comment>
<keyword evidence="12" id="KW-1185">Reference proteome</keyword>
<reference evidence="11 12" key="1">
    <citation type="submission" date="2019-08" db="EMBL/GenBank/DDBJ databases">
        <title>Genome of Luteibaculum oceani JCM 18817.</title>
        <authorList>
            <person name="Bowman J.P."/>
        </authorList>
    </citation>
    <scope>NUCLEOTIDE SEQUENCE [LARGE SCALE GENOMIC DNA]</scope>
    <source>
        <strain evidence="11 12">JCM 18817</strain>
    </source>
</reference>
<evidence type="ECO:0000256" key="1">
    <source>
        <dbReference type="ARBA" id="ARBA00001946"/>
    </source>
</evidence>
<evidence type="ECO:0000256" key="5">
    <source>
        <dbReference type="ARBA" id="ARBA00022695"/>
    </source>
</evidence>
<dbReference type="Pfam" id="PF00483">
    <property type="entry name" value="NTP_transferase"/>
    <property type="match status" value="1"/>
</dbReference>
<comment type="similarity">
    <text evidence="2 9">Belongs to the glucose-1-phosphate thymidylyltransferase family.</text>
</comment>
<dbReference type="RefSeq" id="WP_147014457.1">
    <property type="nucleotide sequence ID" value="NZ_VORB01000005.1"/>
</dbReference>
<dbReference type="InterPro" id="IPR005907">
    <property type="entry name" value="G1P_thy_trans_s"/>
</dbReference>
<dbReference type="EMBL" id="VORB01000005">
    <property type="protein sequence ID" value="TXC78933.1"/>
    <property type="molecule type" value="Genomic_DNA"/>
</dbReference>
<dbReference type="PANTHER" id="PTHR43532">
    <property type="entry name" value="GLUCOSE-1-PHOSPHATE THYMIDYLYLTRANSFERASE"/>
    <property type="match status" value="1"/>
</dbReference>
<evidence type="ECO:0000256" key="9">
    <source>
        <dbReference type="RuleBase" id="RU003706"/>
    </source>
</evidence>
<evidence type="ECO:0000259" key="10">
    <source>
        <dbReference type="Pfam" id="PF00483"/>
    </source>
</evidence>
<keyword evidence="5 9" id="KW-0548">Nucleotidyltransferase</keyword>
<dbReference type="GO" id="GO:0008879">
    <property type="term" value="F:glucose-1-phosphate thymidylyltransferase activity"/>
    <property type="evidence" value="ECO:0007669"/>
    <property type="project" value="UniProtKB-EC"/>
</dbReference>
<dbReference type="GO" id="GO:0046872">
    <property type="term" value="F:metal ion binding"/>
    <property type="evidence" value="ECO:0007669"/>
    <property type="project" value="UniProtKB-KW"/>
</dbReference>
<evidence type="ECO:0000256" key="7">
    <source>
        <dbReference type="ARBA" id="ARBA00022842"/>
    </source>
</evidence>
<evidence type="ECO:0000256" key="4">
    <source>
        <dbReference type="ARBA" id="ARBA00022679"/>
    </source>
</evidence>
<dbReference type="AlphaFoldDB" id="A0A5C6UZS3"/>
<accession>A0A5C6UZS3</accession>
<dbReference type="Gene3D" id="3.90.550.10">
    <property type="entry name" value="Spore Coat Polysaccharide Biosynthesis Protein SpsA, Chain A"/>
    <property type="match status" value="1"/>
</dbReference>
<evidence type="ECO:0000256" key="6">
    <source>
        <dbReference type="ARBA" id="ARBA00022723"/>
    </source>
</evidence>
<dbReference type="EC" id="2.7.7.24" evidence="3 9"/>
<dbReference type="InterPro" id="IPR029044">
    <property type="entry name" value="Nucleotide-diphossugar_trans"/>
</dbReference>
<evidence type="ECO:0000256" key="3">
    <source>
        <dbReference type="ARBA" id="ARBA00012461"/>
    </source>
</evidence>
<organism evidence="11 12">
    <name type="scientific">Luteibaculum oceani</name>
    <dbReference type="NCBI Taxonomy" id="1294296"/>
    <lineage>
        <taxon>Bacteria</taxon>
        <taxon>Pseudomonadati</taxon>
        <taxon>Bacteroidota</taxon>
        <taxon>Flavobacteriia</taxon>
        <taxon>Flavobacteriales</taxon>
        <taxon>Luteibaculaceae</taxon>
        <taxon>Luteibaculum</taxon>
    </lineage>
</organism>
<keyword evidence="7 9" id="KW-0460">Magnesium</keyword>
<dbReference type="FunFam" id="3.90.550.10:FF:000023">
    <property type="entry name" value="Glucose-1-phosphate thymidylyltransferase"/>
    <property type="match status" value="1"/>
</dbReference>
<proteinExistence type="inferred from homology"/>
<dbReference type="OrthoDB" id="9803871at2"/>
<name>A0A5C6UZS3_9FLAO</name>
<evidence type="ECO:0000313" key="12">
    <source>
        <dbReference type="Proteomes" id="UP000321168"/>
    </source>
</evidence>
<evidence type="ECO:0000256" key="2">
    <source>
        <dbReference type="ARBA" id="ARBA00010480"/>
    </source>
</evidence>
<evidence type="ECO:0000256" key="8">
    <source>
        <dbReference type="ARBA" id="ARBA00049336"/>
    </source>
</evidence>
<comment type="function">
    <text evidence="9">Catalyzes the formation of dTDP-glucose, from dTTP and glucose 1-phosphate, as well as its pyrophosphorolysis.</text>
</comment>